<name>X0SXC3_9ZZZZ</name>
<reference evidence="1" key="1">
    <citation type="journal article" date="2014" name="Front. Microbiol.">
        <title>High frequency of phylogenetically diverse reductive dehalogenase-homologous genes in deep subseafloor sedimentary metagenomes.</title>
        <authorList>
            <person name="Kawai M."/>
            <person name="Futagami T."/>
            <person name="Toyoda A."/>
            <person name="Takaki Y."/>
            <person name="Nishi S."/>
            <person name="Hori S."/>
            <person name="Arai W."/>
            <person name="Tsubouchi T."/>
            <person name="Morono Y."/>
            <person name="Uchiyama I."/>
            <person name="Ito T."/>
            <person name="Fujiyama A."/>
            <person name="Inagaki F."/>
            <person name="Takami H."/>
        </authorList>
    </citation>
    <scope>NUCLEOTIDE SEQUENCE</scope>
    <source>
        <strain evidence="1">Expedition CK06-06</strain>
    </source>
</reference>
<proteinExistence type="predicted"/>
<dbReference type="EMBL" id="BARS01005861">
    <property type="protein sequence ID" value="GAF79791.1"/>
    <property type="molecule type" value="Genomic_DNA"/>
</dbReference>
<accession>X0SXC3</accession>
<evidence type="ECO:0000313" key="1">
    <source>
        <dbReference type="EMBL" id="GAF79791.1"/>
    </source>
</evidence>
<feature type="non-terminal residue" evidence="1">
    <location>
        <position position="89"/>
    </location>
</feature>
<dbReference type="AlphaFoldDB" id="X0SXC3"/>
<gene>
    <name evidence="1" type="ORF">S01H1_11492</name>
</gene>
<organism evidence="1">
    <name type="scientific">marine sediment metagenome</name>
    <dbReference type="NCBI Taxonomy" id="412755"/>
    <lineage>
        <taxon>unclassified sequences</taxon>
        <taxon>metagenomes</taxon>
        <taxon>ecological metagenomes</taxon>
    </lineage>
</organism>
<sequence>MPNPTEAKVPKSDLFLGPMCRITANLAGRTRYALLNERQHLVAPITLIVPGVLNGSQGALYYPPEEVKNSVAAWNYMPLVVYHPKLNGM</sequence>
<comment type="caution">
    <text evidence="1">The sequence shown here is derived from an EMBL/GenBank/DDBJ whole genome shotgun (WGS) entry which is preliminary data.</text>
</comment>
<protein>
    <submittedName>
        <fullName evidence="1">Uncharacterized protein</fullName>
    </submittedName>
</protein>